<keyword evidence="3" id="KW-1185">Reference proteome</keyword>
<evidence type="ECO:0000313" key="3">
    <source>
        <dbReference type="Proteomes" id="UP001396334"/>
    </source>
</evidence>
<sequence>MQNSCLASYGNSSGKPLEVVDHLGAVDTHERPGSPIAVGDLSQAKKKKESSEPNENVGMEVDGVSRLIFIGNTTHVSIPAEGIGNGVTGRAKPSYTSVTGKSFVDSNDSEVGFGFGTDNVVVLYEDCIVKIPTALTRRRLELLALNLGKRARKKV</sequence>
<name>A0ABR2T7P0_9ROSI</name>
<proteinExistence type="predicted"/>
<organism evidence="2 3">
    <name type="scientific">Hibiscus sabdariffa</name>
    <name type="common">roselle</name>
    <dbReference type="NCBI Taxonomy" id="183260"/>
    <lineage>
        <taxon>Eukaryota</taxon>
        <taxon>Viridiplantae</taxon>
        <taxon>Streptophyta</taxon>
        <taxon>Embryophyta</taxon>
        <taxon>Tracheophyta</taxon>
        <taxon>Spermatophyta</taxon>
        <taxon>Magnoliopsida</taxon>
        <taxon>eudicotyledons</taxon>
        <taxon>Gunneridae</taxon>
        <taxon>Pentapetalae</taxon>
        <taxon>rosids</taxon>
        <taxon>malvids</taxon>
        <taxon>Malvales</taxon>
        <taxon>Malvaceae</taxon>
        <taxon>Malvoideae</taxon>
        <taxon>Hibiscus</taxon>
    </lineage>
</organism>
<protein>
    <submittedName>
        <fullName evidence="2">Uncharacterized protein</fullName>
    </submittedName>
</protein>
<dbReference type="EMBL" id="JBBPBN010000008">
    <property type="protein sequence ID" value="KAK9033351.1"/>
    <property type="molecule type" value="Genomic_DNA"/>
</dbReference>
<reference evidence="2 3" key="1">
    <citation type="journal article" date="2024" name="G3 (Bethesda)">
        <title>Genome assembly of Hibiscus sabdariffa L. provides insights into metabolisms of medicinal natural products.</title>
        <authorList>
            <person name="Kim T."/>
        </authorList>
    </citation>
    <scope>NUCLEOTIDE SEQUENCE [LARGE SCALE GENOMIC DNA]</scope>
    <source>
        <strain evidence="2">TK-2024</strain>
        <tissue evidence="2">Old leaves</tissue>
    </source>
</reference>
<feature type="compositionally biased region" description="Polar residues" evidence="1">
    <location>
        <begin position="1"/>
        <end position="14"/>
    </location>
</feature>
<evidence type="ECO:0000313" key="2">
    <source>
        <dbReference type="EMBL" id="KAK9033351.1"/>
    </source>
</evidence>
<evidence type="ECO:0000256" key="1">
    <source>
        <dbReference type="SAM" id="MobiDB-lite"/>
    </source>
</evidence>
<accession>A0ABR2T7P0</accession>
<feature type="region of interest" description="Disordered" evidence="1">
    <location>
        <begin position="1"/>
        <end position="58"/>
    </location>
</feature>
<gene>
    <name evidence="2" type="ORF">V6N11_018384</name>
</gene>
<comment type="caution">
    <text evidence="2">The sequence shown here is derived from an EMBL/GenBank/DDBJ whole genome shotgun (WGS) entry which is preliminary data.</text>
</comment>
<dbReference type="Proteomes" id="UP001396334">
    <property type="component" value="Unassembled WGS sequence"/>
</dbReference>